<accession>A0A9N9IZF9</accession>
<feature type="non-terminal residue" evidence="1">
    <location>
        <position position="1"/>
    </location>
</feature>
<protein>
    <submittedName>
        <fullName evidence="1">11166_t:CDS:1</fullName>
    </submittedName>
</protein>
<dbReference type="Proteomes" id="UP000789570">
    <property type="component" value="Unassembled WGS sequence"/>
</dbReference>
<reference evidence="1" key="1">
    <citation type="submission" date="2021-06" db="EMBL/GenBank/DDBJ databases">
        <authorList>
            <person name="Kallberg Y."/>
            <person name="Tangrot J."/>
            <person name="Rosling A."/>
        </authorList>
    </citation>
    <scope>NUCLEOTIDE SEQUENCE</scope>
    <source>
        <strain evidence="1">UK204</strain>
    </source>
</reference>
<sequence>MHLHEEGRISMLNLLGFHDKNNVKFLRSIINAKFSTIFKDTRKTYAAINKDDITLSSNSTSNIMSDMTVSQE</sequence>
<dbReference type="EMBL" id="CAJVPQ010021544">
    <property type="protein sequence ID" value="CAG8758636.1"/>
    <property type="molecule type" value="Genomic_DNA"/>
</dbReference>
<proteinExistence type="predicted"/>
<dbReference type="AlphaFoldDB" id="A0A9N9IZF9"/>
<organism evidence="1 2">
    <name type="scientific">Funneliformis caledonium</name>
    <dbReference type="NCBI Taxonomy" id="1117310"/>
    <lineage>
        <taxon>Eukaryota</taxon>
        <taxon>Fungi</taxon>
        <taxon>Fungi incertae sedis</taxon>
        <taxon>Mucoromycota</taxon>
        <taxon>Glomeromycotina</taxon>
        <taxon>Glomeromycetes</taxon>
        <taxon>Glomerales</taxon>
        <taxon>Glomeraceae</taxon>
        <taxon>Funneliformis</taxon>
    </lineage>
</organism>
<evidence type="ECO:0000313" key="1">
    <source>
        <dbReference type="EMBL" id="CAG8758636.1"/>
    </source>
</evidence>
<dbReference type="OrthoDB" id="2446834at2759"/>
<name>A0A9N9IZF9_9GLOM</name>
<gene>
    <name evidence="1" type="ORF">FCALED_LOCUS16778</name>
</gene>
<keyword evidence="2" id="KW-1185">Reference proteome</keyword>
<comment type="caution">
    <text evidence="1">The sequence shown here is derived from an EMBL/GenBank/DDBJ whole genome shotgun (WGS) entry which is preliminary data.</text>
</comment>
<evidence type="ECO:0000313" key="2">
    <source>
        <dbReference type="Proteomes" id="UP000789570"/>
    </source>
</evidence>